<evidence type="ECO:0000256" key="1">
    <source>
        <dbReference type="SAM" id="Phobius"/>
    </source>
</evidence>
<keyword evidence="1" id="KW-0812">Transmembrane</keyword>
<dbReference type="GeneID" id="90037291"/>
<comment type="caution">
    <text evidence="2">The sequence shown here is derived from an EMBL/GenBank/DDBJ whole genome shotgun (WGS) entry which is preliminary data.</text>
</comment>
<evidence type="ECO:0000313" key="2">
    <source>
        <dbReference type="EMBL" id="KAK7208190.1"/>
    </source>
</evidence>
<dbReference type="Proteomes" id="UP001498771">
    <property type="component" value="Unassembled WGS sequence"/>
</dbReference>
<gene>
    <name evidence="2" type="ORF">BZA70DRAFT_273122</name>
</gene>
<name>A0ABR1FEB1_9ASCO</name>
<protein>
    <recommendedName>
        <fullName evidence="4">MARVEL domain-containing protein</fullName>
    </recommendedName>
</protein>
<organism evidence="2 3">
    <name type="scientific">Myxozyma melibiosi</name>
    <dbReference type="NCBI Taxonomy" id="54550"/>
    <lineage>
        <taxon>Eukaryota</taxon>
        <taxon>Fungi</taxon>
        <taxon>Dikarya</taxon>
        <taxon>Ascomycota</taxon>
        <taxon>Saccharomycotina</taxon>
        <taxon>Lipomycetes</taxon>
        <taxon>Lipomycetales</taxon>
        <taxon>Lipomycetaceae</taxon>
        <taxon>Myxozyma</taxon>
    </lineage>
</organism>
<sequence length="198" mass="21501">MPRAETFSELSLGIRACQVGLACSTMLAVILYLHDLVKTDDLFAEPALLQSSGITICSWFILALSSAGLVTSVLFGIAPVSGMLDSCFKTGRVIVSVDLAFIVLWGFTMPVLLIVYPNDEQMGKAYKILSMCCGGNLFLWALSAGLDCLFTDDETVNNENTSSAAVKMNEPGEIREKWEYMHVEAPEPALHRAAVDLV</sequence>
<feature type="transmembrane region" description="Helical" evidence="1">
    <location>
        <begin position="53"/>
        <end position="81"/>
    </location>
</feature>
<reference evidence="2 3" key="1">
    <citation type="submission" date="2024-03" db="EMBL/GenBank/DDBJ databases">
        <title>Genome-scale model development and genomic sequencing of the oleaginous clade Lipomyces.</title>
        <authorList>
            <consortium name="Lawrence Berkeley National Laboratory"/>
            <person name="Czajka J.J."/>
            <person name="Han Y."/>
            <person name="Kim J."/>
            <person name="Mondo S.J."/>
            <person name="Hofstad B.A."/>
            <person name="Robles A."/>
            <person name="Haridas S."/>
            <person name="Riley R."/>
            <person name="LaButti K."/>
            <person name="Pangilinan J."/>
            <person name="Andreopoulos W."/>
            <person name="Lipzen A."/>
            <person name="Yan J."/>
            <person name="Wang M."/>
            <person name="Ng V."/>
            <person name="Grigoriev I.V."/>
            <person name="Spatafora J.W."/>
            <person name="Magnuson J.K."/>
            <person name="Baker S.E."/>
            <person name="Pomraning K.R."/>
        </authorList>
    </citation>
    <scope>NUCLEOTIDE SEQUENCE [LARGE SCALE GENOMIC DNA]</scope>
    <source>
        <strain evidence="2 3">Phaff 52-87</strain>
    </source>
</reference>
<dbReference type="EMBL" id="JBBJBU010000001">
    <property type="protein sequence ID" value="KAK7208190.1"/>
    <property type="molecule type" value="Genomic_DNA"/>
</dbReference>
<feature type="transmembrane region" description="Helical" evidence="1">
    <location>
        <begin position="93"/>
        <end position="116"/>
    </location>
</feature>
<dbReference type="RefSeq" id="XP_064771223.1">
    <property type="nucleotide sequence ID" value="XM_064911779.1"/>
</dbReference>
<accession>A0ABR1FEB1</accession>
<proteinExistence type="predicted"/>
<keyword evidence="1" id="KW-0472">Membrane</keyword>
<evidence type="ECO:0000313" key="3">
    <source>
        <dbReference type="Proteomes" id="UP001498771"/>
    </source>
</evidence>
<evidence type="ECO:0008006" key="4">
    <source>
        <dbReference type="Google" id="ProtNLM"/>
    </source>
</evidence>
<keyword evidence="3" id="KW-1185">Reference proteome</keyword>
<keyword evidence="1" id="KW-1133">Transmembrane helix</keyword>
<feature type="transmembrane region" description="Helical" evidence="1">
    <location>
        <begin position="12"/>
        <end position="33"/>
    </location>
</feature>